<feature type="region of interest" description="Disordered" evidence="1">
    <location>
        <begin position="1"/>
        <end position="50"/>
    </location>
</feature>
<evidence type="ECO:0000256" key="1">
    <source>
        <dbReference type="SAM" id="MobiDB-lite"/>
    </source>
</evidence>
<feature type="compositionally biased region" description="Polar residues" evidence="1">
    <location>
        <begin position="41"/>
        <end position="50"/>
    </location>
</feature>
<organism evidence="2 3">
    <name type="scientific">Comamonas antarctica</name>
    <dbReference type="NCBI Taxonomy" id="2743470"/>
    <lineage>
        <taxon>Bacteria</taxon>
        <taxon>Pseudomonadati</taxon>
        <taxon>Pseudomonadota</taxon>
        <taxon>Betaproteobacteria</taxon>
        <taxon>Burkholderiales</taxon>
        <taxon>Comamonadaceae</taxon>
        <taxon>Comamonas</taxon>
    </lineage>
</organism>
<gene>
    <name evidence="2" type="ORF">HUK68_20535</name>
</gene>
<evidence type="ECO:0008006" key="4">
    <source>
        <dbReference type="Google" id="ProtNLM"/>
    </source>
</evidence>
<keyword evidence="2" id="KW-0614">Plasmid</keyword>
<proteinExistence type="predicted"/>
<dbReference type="Proteomes" id="UP000509579">
    <property type="component" value="Plasmid unnamed1"/>
</dbReference>
<dbReference type="RefSeq" id="WP_175506109.1">
    <property type="nucleotide sequence ID" value="NZ_CP054841.1"/>
</dbReference>
<dbReference type="EMBL" id="CP054841">
    <property type="protein sequence ID" value="QKV55320.1"/>
    <property type="molecule type" value="Genomic_DNA"/>
</dbReference>
<reference evidence="2 3" key="1">
    <citation type="submission" date="2020-06" db="EMBL/GenBank/DDBJ databases">
        <title>Acidovorax antarctica sp. nov., isolated from Corinth ice sheet soil, Antarctic Fields Peninsula.</title>
        <authorList>
            <person name="Xu Q."/>
            <person name="Peng F."/>
        </authorList>
    </citation>
    <scope>NUCLEOTIDE SEQUENCE [LARGE SCALE GENOMIC DNA]</scope>
    <source>
        <strain evidence="2 3">16-35-5</strain>
        <plasmid evidence="2 3">unnamed1</plasmid>
    </source>
</reference>
<protein>
    <recommendedName>
        <fullName evidence="4">Alpha-amylase</fullName>
    </recommendedName>
</protein>
<feature type="compositionally biased region" description="Polar residues" evidence="1">
    <location>
        <begin position="1"/>
        <end position="15"/>
    </location>
</feature>
<geneLocation type="plasmid" evidence="2 3">
    <name>unnamed1</name>
</geneLocation>
<evidence type="ECO:0000313" key="2">
    <source>
        <dbReference type="EMBL" id="QKV55320.1"/>
    </source>
</evidence>
<dbReference type="AlphaFoldDB" id="A0A6N1XC08"/>
<keyword evidence="3" id="KW-1185">Reference proteome</keyword>
<name>A0A6N1XC08_9BURK</name>
<accession>A0A6N1XC08</accession>
<evidence type="ECO:0000313" key="3">
    <source>
        <dbReference type="Proteomes" id="UP000509579"/>
    </source>
</evidence>
<dbReference type="KEGG" id="aant:HUK68_20535"/>
<feature type="compositionally biased region" description="Polar residues" evidence="1">
    <location>
        <begin position="22"/>
        <end position="33"/>
    </location>
</feature>
<sequence length="50" mass="5438">MSKQPKAPQTQQQLNHRADALNKNTGTSGTNPVNAKAQGNRGKQLNPNQR</sequence>